<dbReference type="CDD" id="cd07377">
    <property type="entry name" value="WHTH_GntR"/>
    <property type="match status" value="1"/>
</dbReference>
<evidence type="ECO:0000313" key="8">
    <source>
        <dbReference type="Proteomes" id="UP000332594"/>
    </source>
</evidence>
<dbReference type="InterPro" id="IPR036388">
    <property type="entry name" value="WH-like_DNA-bd_sf"/>
</dbReference>
<feature type="domain" description="HTH gntR-type" evidence="6">
    <location>
        <begin position="2"/>
        <end position="70"/>
    </location>
</feature>
<protein>
    <submittedName>
        <fullName evidence="7">HTH-type transcriptional repressor yvoA</fullName>
    </submittedName>
</protein>
<organism evidence="7 8">
    <name type="scientific">Raoultella terrigena</name>
    <name type="common">Klebsiella terrigena</name>
    <dbReference type="NCBI Taxonomy" id="577"/>
    <lineage>
        <taxon>Bacteria</taxon>
        <taxon>Pseudomonadati</taxon>
        <taxon>Pseudomonadota</taxon>
        <taxon>Gammaproteobacteria</taxon>
        <taxon>Enterobacterales</taxon>
        <taxon>Enterobacteriaceae</taxon>
        <taxon>Klebsiella/Raoultella group</taxon>
        <taxon>Raoultella</taxon>
    </lineage>
</organism>
<dbReference type="SUPFAM" id="SSF46785">
    <property type="entry name" value="Winged helix' DNA-binding domain"/>
    <property type="match status" value="1"/>
</dbReference>
<gene>
    <name evidence="7" type="primary">yvoA_2</name>
    <name evidence="7" type="ORF">NCTC13038_02787</name>
</gene>
<evidence type="ECO:0000256" key="3">
    <source>
        <dbReference type="ARBA" id="ARBA00023125"/>
    </source>
</evidence>
<dbReference type="InterPro" id="IPR051446">
    <property type="entry name" value="HTH_trans_reg/aminotransferase"/>
</dbReference>
<dbReference type="InterPro" id="IPR000524">
    <property type="entry name" value="Tscrpt_reg_HTH_GntR"/>
</dbReference>
<dbReference type="Gene3D" id="1.10.10.10">
    <property type="entry name" value="Winged helix-like DNA-binding domain superfamily/Winged helix DNA-binding domain"/>
    <property type="match status" value="1"/>
</dbReference>
<name>A0A485BLA4_RAOTE</name>
<evidence type="ECO:0000256" key="5">
    <source>
        <dbReference type="SAM" id="MobiDB-lite"/>
    </source>
</evidence>
<dbReference type="PANTHER" id="PTHR46577">
    <property type="entry name" value="HTH-TYPE TRANSCRIPTIONAL REGULATORY PROTEIN GABR"/>
    <property type="match status" value="1"/>
</dbReference>
<dbReference type="PANTHER" id="PTHR46577:SF1">
    <property type="entry name" value="HTH-TYPE TRANSCRIPTIONAL REGULATORY PROTEIN GABR"/>
    <property type="match status" value="1"/>
</dbReference>
<accession>A0A485BLA4</accession>
<evidence type="ECO:0000256" key="4">
    <source>
        <dbReference type="ARBA" id="ARBA00023163"/>
    </source>
</evidence>
<dbReference type="GO" id="GO:0003677">
    <property type="term" value="F:DNA binding"/>
    <property type="evidence" value="ECO:0007669"/>
    <property type="project" value="UniProtKB-KW"/>
</dbReference>
<dbReference type="PROSITE" id="PS50949">
    <property type="entry name" value="HTH_GNTR"/>
    <property type="match status" value="1"/>
</dbReference>
<evidence type="ECO:0000256" key="2">
    <source>
        <dbReference type="ARBA" id="ARBA00023015"/>
    </source>
</evidence>
<feature type="region of interest" description="Disordered" evidence="5">
    <location>
        <begin position="72"/>
        <end position="92"/>
    </location>
</feature>
<dbReference type="GO" id="GO:0003700">
    <property type="term" value="F:DNA-binding transcription factor activity"/>
    <property type="evidence" value="ECO:0007669"/>
    <property type="project" value="InterPro"/>
</dbReference>
<dbReference type="InterPro" id="IPR036390">
    <property type="entry name" value="WH_DNA-bd_sf"/>
</dbReference>
<keyword evidence="3" id="KW-0238">DNA-binding</keyword>
<evidence type="ECO:0000313" key="7">
    <source>
        <dbReference type="EMBL" id="VFS72782.1"/>
    </source>
</evidence>
<sequence>MKARYKGIVDQFAEAIRNGEIAPGTRLPTHRHLSAQEHISLATATRVYSELEAMGLVSGETGRGTFVRERSLPAGHGVDQQTVATDVLDPEF</sequence>
<keyword evidence="1" id="KW-0663">Pyridoxal phosphate</keyword>
<proteinExistence type="predicted"/>
<dbReference type="EMBL" id="CAADJG010000002">
    <property type="protein sequence ID" value="VFS72782.1"/>
    <property type="molecule type" value="Genomic_DNA"/>
</dbReference>
<dbReference type="Proteomes" id="UP000332594">
    <property type="component" value="Unassembled WGS sequence"/>
</dbReference>
<keyword evidence="4" id="KW-0804">Transcription</keyword>
<reference evidence="7 8" key="1">
    <citation type="submission" date="2019-03" db="EMBL/GenBank/DDBJ databases">
        <authorList>
            <consortium name="Pathogen Informatics"/>
        </authorList>
    </citation>
    <scope>NUCLEOTIDE SEQUENCE [LARGE SCALE GENOMIC DNA]</scope>
    <source>
        <strain evidence="7 8">NCTC13038</strain>
    </source>
</reference>
<evidence type="ECO:0000256" key="1">
    <source>
        <dbReference type="ARBA" id="ARBA00022898"/>
    </source>
</evidence>
<dbReference type="SMART" id="SM00345">
    <property type="entry name" value="HTH_GNTR"/>
    <property type="match status" value="1"/>
</dbReference>
<keyword evidence="2" id="KW-0805">Transcription regulation</keyword>
<evidence type="ECO:0000259" key="6">
    <source>
        <dbReference type="PROSITE" id="PS50949"/>
    </source>
</evidence>
<dbReference type="Pfam" id="PF00392">
    <property type="entry name" value="GntR"/>
    <property type="match status" value="1"/>
</dbReference>
<dbReference type="AlphaFoldDB" id="A0A485BLA4"/>